<name>A0A1J4KX00_9EUKA</name>
<sequence>MFNKPDQTEQEREDAWIFANDAKDLGSENGAAIYANQLVLCDPNRWEEAKHILEENISSPMAKCYLAFLYINRKIKGISNEEAAMTAEKLIREVIRSDYAEGICDIGIYYCSLNDKAQNSDGRQYLEIAYSMNCARAARQLAKLRGDTDVVVDDQPKSKLPAYSPPPMLESNKPLLAAQPAAAP</sequence>
<evidence type="ECO:0000313" key="3">
    <source>
        <dbReference type="Proteomes" id="UP000179807"/>
    </source>
</evidence>
<dbReference type="SUPFAM" id="SSF81901">
    <property type="entry name" value="HCP-like"/>
    <property type="match status" value="1"/>
</dbReference>
<accession>A0A1J4KX00</accession>
<dbReference type="InterPro" id="IPR011990">
    <property type="entry name" value="TPR-like_helical_dom_sf"/>
</dbReference>
<protein>
    <recommendedName>
        <fullName evidence="4">TPR Domain containing protein</fullName>
    </recommendedName>
</protein>
<organism evidence="2 3">
    <name type="scientific">Tritrichomonas foetus</name>
    <dbReference type="NCBI Taxonomy" id="1144522"/>
    <lineage>
        <taxon>Eukaryota</taxon>
        <taxon>Metamonada</taxon>
        <taxon>Parabasalia</taxon>
        <taxon>Tritrichomonadida</taxon>
        <taxon>Tritrichomonadidae</taxon>
        <taxon>Tritrichomonas</taxon>
    </lineage>
</organism>
<dbReference type="VEuPathDB" id="TrichDB:TRFO_13859"/>
<dbReference type="RefSeq" id="XP_068368834.1">
    <property type="nucleotide sequence ID" value="XM_068497493.1"/>
</dbReference>
<dbReference type="Proteomes" id="UP000179807">
    <property type="component" value="Unassembled WGS sequence"/>
</dbReference>
<proteinExistence type="predicted"/>
<reference evidence="2" key="1">
    <citation type="submission" date="2016-10" db="EMBL/GenBank/DDBJ databases">
        <authorList>
            <person name="Benchimol M."/>
            <person name="Almeida L.G."/>
            <person name="Vasconcelos A.T."/>
            <person name="Perreira-Neves A."/>
            <person name="Rosa I.A."/>
            <person name="Tasca T."/>
            <person name="Bogo M.R."/>
            <person name="de Souza W."/>
        </authorList>
    </citation>
    <scope>NUCLEOTIDE SEQUENCE [LARGE SCALE GENOMIC DNA]</scope>
    <source>
        <strain evidence="2">K</strain>
    </source>
</reference>
<evidence type="ECO:0000256" key="1">
    <source>
        <dbReference type="SAM" id="MobiDB-lite"/>
    </source>
</evidence>
<evidence type="ECO:0000313" key="2">
    <source>
        <dbReference type="EMBL" id="OHT15698.1"/>
    </source>
</evidence>
<evidence type="ECO:0008006" key="4">
    <source>
        <dbReference type="Google" id="ProtNLM"/>
    </source>
</evidence>
<dbReference type="GeneID" id="94832197"/>
<gene>
    <name evidence="2" type="ORF">TRFO_13859</name>
</gene>
<dbReference type="AlphaFoldDB" id="A0A1J4KX00"/>
<keyword evidence="3" id="KW-1185">Reference proteome</keyword>
<comment type="caution">
    <text evidence="2">The sequence shown here is derived from an EMBL/GenBank/DDBJ whole genome shotgun (WGS) entry which is preliminary data.</text>
</comment>
<feature type="compositionally biased region" description="Low complexity" evidence="1">
    <location>
        <begin position="174"/>
        <end position="184"/>
    </location>
</feature>
<feature type="region of interest" description="Disordered" evidence="1">
    <location>
        <begin position="149"/>
        <end position="184"/>
    </location>
</feature>
<dbReference type="Gene3D" id="1.25.40.10">
    <property type="entry name" value="Tetratricopeptide repeat domain"/>
    <property type="match status" value="1"/>
</dbReference>
<dbReference type="EMBL" id="MLAK01000197">
    <property type="protein sequence ID" value="OHT15698.1"/>
    <property type="molecule type" value="Genomic_DNA"/>
</dbReference>